<dbReference type="SUPFAM" id="SSF56935">
    <property type="entry name" value="Porins"/>
    <property type="match status" value="1"/>
</dbReference>
<dbReference type="PANTHER" id="PTHR34501:SF9">
    <property type="entry name" value="MAJOR OUTER MEMBRANE PROTEIN P.IA"/>
    <property type="match status" value="1"/>
</dbReference>
<dbReference type="PRINTS" id="PR00184">
    <property type="entry name" value="NEISSPPORIN"/>
</dbReference>
<evidence type="ECO:0000313" key="13">
    <source>
        <dbReference type="EMBL" id="TWI44884.1"/>
    </source>
</evidence>
<dbReference type="InterPro" id="IPR033900">
    <property type="entry name" value="Gram_neg_porin_domain"/>
</dbReference>
<evidence type="ECO:0000256" key="10">
    <source>
        <dbReference type="ARBA" id="ARBA00023237"/>
    </source>
</evidence>
<keyword evidence="8" id="KW-0626">Porin</keyword>
<dbReference type="Pfam" id="PF13609">
    <property type="entry name" value="Porin_4"/>
    <property type="match status" value="1"/>
</dbReference>
<dbReference type="PANTHER" id="PTHR34501">
    <property type="entry name" value="PROTEIN YDDL-RELATED"/>
    <property type="match status" value="1"/>
</dbReference>
<dbReference type="CDD" id="cd00342">
    <property type="entry name" value="gram_neg_porins"/>
    <property type="match status" value="1"/>
</dbReference>
<dbReference type="GO" id="GO:0009279">
    <property type="term" value="C:cell outer membrane"/>
    <property type="evidence" value="ECO:0007669"/>
    <property type="project" value="UniProtKB-SubCell"/>
</dbReference>
<evidence type="ECO:0000256" key="7">
    <source>
        <dbReference type="ARBA" id="ARBA00023065"/>
    </source>
</evidence>
<dbReference type="InterPro" id="IPR002299">
    <property type="entry name" value="Porin_Neis"/>
</dbReference>
<keyword evidence="10" id="KW-0998">Cell outer membrane</keyword>
<dbReference type="InterPro" id="IPR023614">
    <property type="entry name" value="Porin_dom_sf"/>
</dbReference>
<dbReference type="Gene3D" id="2.40.160.10">
    <property type="entry name" value="Porin"/>
    <property type="match status" value="1"/>
</dbReference>
<evidence type="ECO:0000259" key="12">
    <source>
        <dbReference type="Pfam" id="PF13609"/>
    </source>
</evidence>
<evidence type="ECO:0000256" key="6">
    <source>
        <dbReference type="ARBA" id="ARBA00022729"/>
    </source>
</evidence>
<dbReference type="RefSeq" id="WP_199271847.1">
    <property type="nucleotide sequence ID" value="NZ_CP046904.1"/>
</dbReference>
<keyword evidence="6 11" id="KW-0732">Signal</keyword>
<comment type="subcellular location">
    <subcellularLocation>
        <location evidence="1">Cell outer membrane</location>
        <topology evidence="1">Multi-pass membrane protein</topology>
    </subcellularLocation>
</comment>
<comment type="caution">
    <text evidence="13">The sequence shown here is derived from an EMBL/GenBank/DDBJ whole genome shotgun (WGS) entry which is preliminary data.</text>
</comment>
<dbReference type="AlphaFoldDB" id="A0A562PKC4"/>
<evidence type="ECO:0000256" key="3">
    <source>
        <dbReference type="ARBA" id="ARBA00022448"/>
    </source>
</evidence>
<dbReference type="GO" id="GO:0046930">
    <property type="term" value="C:pore complex"/>
    <property type="evidence" value="ECO:0007669"/>
    <property type="project" value="UniProtKB-KW"/>
</dbReference>
<sequence>MSKHIKHAVTAALALAGAGAAQAQSQVQLYGIVDAGVVAEYGTPGGTTTAVSGGIASGSRLGLKGKEDLGDGLAAVFVLESGFASDTGTSSHGGRLFGRQAWVGLTGPFGGISAGRQYSPYYKALGDMADPFEDGFAGQAMNIIAGNRRMDNSVAYRTPVLAGWSAEVAYGAGEVAGDATRNRELSGSLTWAPGPLIVILTHHRREDPLLADHASNSAVVLRYTYGPLIGHAAFVRNRGPAGADSRDGLLGLTYKAGPHRVLVSVVQRDDRTAARRDARQVGIGYLYALSRRTDLYTAYGHIDNDNGASYKVGNATDDGAGNAAFNLGIRHTF</sequence>
<evidence type="ECO:0000256" key="1">
    <source>
        <dbReference type="ARBA" id="ARBA00004571"/>
    </source>
</evidence>
<evidence type="ECO:0000256" key="8">
    <source>
        <dbReference type="ARBA" id="ARBA00023114"/>
    </source>
</evidence>
<reference evidence="13 14" key="1">
    <citation type="journal article" date="2015" name="Stand. Genomic Sci.">
        <title>Genomic Encyclopedia of Bacterial and Archaeal Type Strains, Phase III: the genomes of soil and plant-associated and newly described type strains.</title>
        <authorList>
            <person name="Whitman W.B."/>
            <person name="Woyke T."/>
            <person name="Klenk H.P."/>
            <person name="Zhou Y."/>
            <person name="Lilburn T.G."/>
            <person name="Beck B.J."/>
            <person name="De Vos P."/>
            <person name="Vandamme P."/>
            <person name="Eisen J.A."/>
            <person name="Garrity G."/>
            <person name="Hugenholtz P."/>
            <person name="Kyrpides N.C."/>
        </authorList>
    </citation>
    <scope>NUCLEOTIDE SEQUENCE [LARGE SCALE GENOMIC DNA]</scope>
    <source>
        <strain evidence="13 14">CGMCC 1.10685</strain>
    </source>
</reference>
<keyword evidence="5" id="KW-0812">Transmembrane</keyword>
<gene>
    <name evidence="13" type="ORF">IP92_04058</name>
</gene>
<organism evidence="13 14">
    <name type="scientific">Pseudoduganella flava</name>
    <dbReference type="NCBI Taxonomy" id="871742"/>
    <lineage>
        <taxon>Bacteria</taxon>
        <taxon>Pseudomonadati</taxon>
        <taxon>Pseudomonadota</taxon>
        <taxon>Betaproteobacteria</taxon>
        <taxon>Burkholderiales</taxon>
        <taxon>Oxalobacteraceae</taxon>
        <taxon>Telluria group</taxon>
        <taxon>Pseudoduganella</taxon>
    </lineage>
</organism>
<evidence type="ECO:0000256" key="2">
    <source>
        <dbReference type="ARBA" id="ARBA00011233"/>
    </source>
</evidence>
<accession>A0A562PKC4</accession>
<feature type="domain" description="Porin" evidence="12">
    <location>
        <begin position="10"/>
        <end position="306"/>
    </location>
</feature>
<dbReference type="InterPro" id="IPR050298">
    <property type="entry name" value="Gram-neg_bact_OMP"/>
</dbReference>
<feature type="signal peptide" evidence="11">
    <location>
        <begin position="1"/>
        <end position="23"/>
    </location>
</feature>
<proteinExistence type="predicted"/>
<dbReference type="EMBL" id="VLKW01000008">
    <property type="protein sequence ID" value="TWI44884.1"/>
    <property type="molecule type" value="Genomic_DNA"/>
</dbReference>
<keyword evidence="4" id="KW-1134">Transmembrane beta strand</keyword>
<evidence type="ECO:0000313" key="14">
    <source>
        <dbReference type="Proteomes" id="UP000315112"/>
    </source>
</evidence>
<evidence type="ECO:0000256" key="11">
    <source>
        <dbReference type="SAM" id="SignalP"/>
    </source>
</evidence>
<keyword evidence="7" id="KW-0406">Ion transport</keyword>
<feature type="chain" id="PRO_5021729451" evidence="11">
    <location>
        <begin position="24"/>
        <end position="333"/>
    </location>
</feature>
<dbReference type="Proteomes" id="UP000315112">
    <property type="component" value="Unassembled WGS sequence"/>
</dbReference>
<keyword evidence="9" id="KW-0472">Membrane</keyword>
<protein>
    <submittedName>
        <fullName evidence="13">Putative porin</fullName>
    </submittedName>
</protein>
<evidence type="ECO:0000256" key="4">
    <source>
        <dbReference type="ARBA" id="ARBA00022452"/>
    </source>
</evidence>
<name>A0A562PKC4_9BURK</name>
<comment type="subunit">
    <text evidence="2">Homotrimer.</text>
</comment>
<evidence type="ECO:0000256" key="9">
    <source>
        <dbReference type="ARBA" id="ARBA00023136"/>
    </source>
</evidence>
<dbReference type="InterPro" id="IPR001702">
    <property type="entry name" value="Porin_Gram-ve"/>
</dbReference>
<dbReference type="PRINTS" id="PR00182">
    <property type="entry name" value="ECOLNEIPORIN"/>
</dbReference>
<dbReference type="GO" id="GO:0015288">
    <property type="term" value="F:porin activity"/>
    <property type="evidence" value="ECO:0007669"/>
    <property type="project" value="UniProtKB-KW"/>
</dbReference>
<dbReference type="GO" id="GO:0034220">
    <property type="term" value="P:monoatomic ion transmembrane transport"/>
    <property type="evidence" value="ECO:0007669"/>
    <property type="project" value="InterPro"/>
</dbReference>
<keyword evidence="3" id="KW-0813">Transport</keyword>
<evidence type="ECO:0000256" key="5">
    <source>
        <dbReference type="ARBA" id="ARBA00022692"/>
    </source>
</evidence>